<dbReference type="InterPro" id="IPR015424">
    <property type="entry name" value="PyrdxlP-dep_Trfase"/>
</dbReference>
<reference evidence="5" key="1">
    <citation type="submission" date="2022-08" db="EMBL/GenBank/DDBJ databases">
        <authorList>
            <person name="Kim S.-J."/>
        </authorList>
    </citation>
    <scope>NUCLEOTIDE SEQUENCE</scope>
    <source>
        <strain evidence="5">KJ</strain>
    </source>
</reference>
<protein>
    <recommendedName>
        <fullName evidence="7">2-aminoethylphosphonate--pyruvate transaminase</fullName>
    </recommendedName>
</protein>
<organism evidence="5 6">
    <name type="scientific">Paraburkholderia fungorum</name>
    <dbReference type="NCBI Taxonomy" id="134537"/>
    <lineage>
        <taxon>Bacteria</taxon>
        <taxon>Pseudomonadati</taxon>
        <taxon>Pseudomonadota</taxon>
        <taxon>Betaproteobacteria</taxon>
        <taxon>Burkholderiales</taxon>
        <taxon>Burkholderiaceae</taxon>
        <taxon>Paraburkholderia</taxon>
    </lineage>
</organism>
<keyword evidence="3" id="KW-0808">Transferase</keyword>
<dbReference type="SUPFAM" id="SSF53383">
    <property type="entry name" value="PLP-dependent transferases"/>
    <property type="match status" value="1"/>
</dbReference>
<evidence type="ECO:0000313" key="5">
    <source>
        <dbReference type="EMBL" id="MDT8837044.1"/>
    </source>
</evidence>
<evidence type="ECO:0008006" key="7">
    <source>
        <dbReference type="Google" id="ProtNLM"/>
    </source>
</evidence>
<dbReference type="RefSeq" id="WP_208647814.1">
    <property type="nucleotide sequence ID" value="NZ_CAKZHR010000075.1"/>
</dbReference>
<name>A0AAP5UUJ8_9BURK</name>
<gene>
    <name evidence="5" type="ORF">ParKJ_06435</name>
</gene>
<dbReference type="InterPro" id="IPR015422">
    <property type="entry name" value="PyrdxlP-dep_Trfase_small"/>
</dbReference>
<evidence type="ECO:0000256" key="2">
    <source>
        <dbReference type="ARBA" id="ARBA00022576"/>
    </source>
</evidence>
<evidence type="ECO:0000256" key="3">
    <source>
        <dbReference type="ARBA" id="ARBA00022679"/>
    </source>
</evidence>
<evidence type="ECO:0000313" key="6">
    <source>
        <dbReference type="Proteomes" id="UP001246473"/>
    </source>
</evidence>
<evidence type="ECO:0000256" key="4">
    <source>
        <dbReference type="ARBA" id="ARBA00022898"/>
    </source>
</evidence>
<comment type="caution">
    <text evidence="5">The sequence shown here is derived from an EMBL/GenBank/DDBJ whole genome shotgun (WGS) entry which is preliminary data.</text>
</comment>
<dbReference type="Proteomes" id="UP001246473">
    <property type="component" value="Unassembled WGS sequence"/>
</dbReference>
<dbReference type="PANTHER" id="PTHR42778:SF1">
    <property type="entry name" value="2-AMINOETHYLPHOSPHONATE--PYRUVATE TRANSAMINASE"/>
    <property type="match status" value="1"/>
</dbReference>
<accession>A0AAP5UUJ8</accession>
<comment type="cofactor">
    <cofactor evidence="1">
        <name>pyridoxal 5'-phosphate</name>
        <dbReference type="ChEBI" id="CHEBI:597326"/>
    </cofactor>
</comment>
<sequence>MNATFHAPEDPAYEFRTFYEKVRAKGFILYQGNLTDVDTFRVGCIGDVDRDVMRSAVRAIEETLAEMGVKQISPHKIVA</sequence>
<dbReference type="PANTHER" id="PTHR42778">
    <property type="entry name" value="2-AMINOETHYLPHOSPHONATE--PYRUVATE TRANSAMINASE"/>
    <property type="match status" value="1"/>
</dbReference>
<dbReference type="GO" id="GO:0008483">
    <property type="term" value="F:transaminase activity"/>
    <property type="evidence" value="ECO:0007669"/>
    <property type="project" value="UniProtKB-KW"/>
</dbReference>
<keyword evidence="4" id="KW-0663">Pyridoxal phosphate</keyword>
<keyword evidence="2" id="KW-0032">Aminotransferase</keyword>
<dbReference type="AlphaFoldDB" id="A0AAP5UUJ8"/>
<evidence type="ECO:0000256" key="1">
    <source>
        <dbReference type="ARBA" id="ARBA00001933"/>
    </source>
</evidence>
<proteinExistence type="predicted"/>
<dbReference type="EMBL" id="JANSLM010000002">
    <property type="protein sequence ID" value="MDT8837044.1"/>
    <property type="molecule type" value="Genomic_DNA"/>
</dbReference>
<dbReference type="Gene3D" id="3.90.1150.10">
    <property type="entry name" value="Aspartate Aminotransferase, domain 1"/>
    <property type="match status" value="1"/>
</dbReference>